<evidence type="ECO:0000313" key="4">
    <source>
        <dbReference type="Proteomes" id="UP001430360"/>
    </source>
</evidence>
<keyword evidence="1" id="KW-0472">Membrane</keyword>
<keyword evidence="2" id="KW-0732">Signal</keyword>
<organism evidence="3 4">
    <name type="scientific">Luteimonas fraxinea</name>
    <dbReference type="NCBI Taxonomy" id="2901869"/>
    <lineage>
        <taxon>Bacteria</taxon>
        <taxon>Pseudomonadati</taxon>
        <taxon>Pseudomonadota</taxon>
        <taxon>Gammaproteobacteria</taxon>
        <taxon>Lysobacterales</taxon>
        <taxon>Lysobacteraceae</taxon>
        <taxon>Luteimonas</taxon>
    </lineage>
</organism>
<feature type="signal peptide" evidence="2">
    <location>
        <begin position="1"/>
        <end position="22"/>
    </location>
</feature>
<keyword evidence="1" id="KW-0812">Transmembrane</keyword>
<reference evidence="3" key="2">
    <citation type="journal article" date="2022" name="Syst. Appl. Microbiol.">
        <title>Physiological and genomic characterisation of Luteimonas fraxinea sp. nov., a bacterial species associated with trees tolerant to ash dieback.</title>
        <authorList>
            <person name="Ulrich K."/>
            <person name="Becker R."/>
            <person name="Behrendt U."/>
            <person name="Kube M."/>
            <person name="Schneck V."/>
            <person name="Ulrich A."/>
        </authorList>
    </citation>
    <scope>NUCLEOTIDE SEQUENCE</scope>
    <source>
        <strain evidence="3">A1P009</strain>
    </source>
</reference>
<feature type="transmembrane region" description="Helical" evidence="1">
    <location>
        <begin position="38"/>
        <end position="59"/>
    </location>
</feature>
<dbReference type="EMBL" id="JAJQKU010000001">
    <property type="protein sequence ID" value="MCD9095901.1"/>
    <property type="molecule type" value="Genomic_DNA"/>
</dbReference>
<reference evidence="3" key="1">
    <citation type="submission" date="2021-12" db="EMBL/GenBank/DDBJ databases">
        <authorList>
            <person name="Ulrich A."/>
        </authorList>
    </citation>
    <scope>NUCLEOTIDE SEQUENCE</scope>
    <source>
        <strain evidence="3">A1P009</strain>
    </source>
</reference>
<gene>
    <name evidence="3" type="ORF">LTT95_02955</name>
</gene>
<comment type="caution">
    <text evidence="3">The sequence shown here is derived from an EMBL/GenBank/DDBJ whole genome shotgun (WGS) entry which is preliminary data.</text>
</comment>
<feature type="transmembrane region" description="Helical" evidence="1">
    <location>
        <begin position="71"/>
        <end position="98"/>
    </location>
</feature>
<evidence type="ECO:0008006" key="5">
    <source>
        <dbReference type="Google" id="ProtNLM"/>
    </source>
</evidence>
<evidence type="ECO:0000313" key="3">
    <source>
        <dbReference type="EMBL" id="MCD9095901.1"/>
    </source>
</evidence>
<accession>A0ABS8U8M7</accession>
<keyword evidence="4" id="KW-1185">Reference proteome</keyword>
<evidence type="ECO:0000256" key="2">
    <source>
        <dbReference type="SAM" id="SignalP"/>
    </source>
</evidence>
<evidence type="ECO:0000256" key="1">
    <source>
        <dbReference type="SAM" id="Phobius"/>
    </source>
</evidence>
<dbReference type="RefSeq" id="WP_232134405.1">
    <property type="nucleotide sequence ID" value="NZ_CP089507.1"/>
</dbReference>
<proteinExistence type="predicted"/>
<keyword evidence="1" id="KW-1133">Transmembrane helix</keyword>
<protein>
    <recommendedName>
        <fullName evidence="5">Transmembrane protein</fullName>
    </recommendedName>
</protein>
<dbReference type="Proteomes" id="UP001430360">
    <property type="component" value="Unassembled WGS sequence"/>
</dbReference>
<sequence>MSPAFRLLVATLLACAAAPTFAMTQCPVESVKPGWFVALGYGVLALAACLGFAAPVFTWRRTRDVRPSKRALWLLGACVVMLGVWLAGLMIWLGAFVLPC</sequence>
<name>A0ABS8U8M7_9GAMM</name>
<feature type="chain" id="PRO_5047017246" description="Transmembrane protein" evidence="2">
    <location>
        <begin position="23"/>
        <end position="100"/>
    </location>
</feature>